<sequence length="74" mass="7661">MSRGRRNVAAVLVAAAAVLYGLSPLDVIPELLTGPLGLTDDLAVWLGSAVAVWKLLSGREPRSGDATPPPSPTR</sequence>
<keyword evidence="4" id="KW-0472">Membrane</keyword>
<evidence type="ECO:0000313" key="7">
    <source>
        <dbReference type="Proteomes" id="UP001549257"/>
    </source>
</evidence>
<evidence type="ECO:0000259" key="5">
    <source>
        <dbReference type="Pfam" id="PF06803"/>
    </source>
</evidence>
<dbReference type="EMBL" id="JBEPSJ010000003">
    <property type="protein sequence ID" value="MET4583161.1"/>
    <property type="molecule type" value="Genomic_DNA"/>
</dbReference>
<dbReference type="InterPro" id="IPR010652">
    <property type="entry name" value="DUF1232"/>
</dbReference>
<keyword evidence="3" id="KW-1133">Transmembrane helix</keyword>
<accession>A0ABV2QQ17</accession>
<evidence type="ECO:0000256" key="3">
    <source>
        <dbReference type="ARBA" id="ARBA00022989"/>
    </source>
</evidence>
<evidence type="ECO:0000256" key="1">
    <source>
        <dbReference type="ARBA" id="ARBA00004127"/>
    </source>
</evidence>
<evidence type="ECO:0000313" key="6">
    <source>
        <dbReference type="EMBL" id="MET4583161.1"/>
    </source>
</evidence>
<reference evidence="6 7" key="1">
    <citation type="submission" date="2024-06" db="EMBL/GenBank/DDBJ databases">
        <title>Sorghum-associated microbial communities from plants grown in Nebraska, USA.</title>
        <authorList>
            <person name="Schachtman D."/>
        </authorList>
    </citation>
    <scope>NUCLEOTIDE SEQUENCE [LARGE SCALE GENOMIC DNA]</scope>
    <source>
        <strain evidence="6 7">2857</strain>
    </source>
</reference>
<comment type="subcellular location">
    <subcellularLocation>
        <location evidence="1">Endomembrane system</location>
        <topology evidence="1">Multi-pass membrane protein</topology>
    </subcellularLocation>
</comment>
<organism evidence="6 7">
    <name type="scientific">Conyzicola nivalis</name>
    <dbReference type="NCBI Taxonomy" id="1477021"/>
    <lineage>
        <taxon>Bacteria</taxon>
        <taxon>Bacillati</taxon>
        <taxon>Actinomycetota</taxon>
        <taxon>Actinomycetes</taxon>
        <taxon>Micrococcales</taxon>
        <taxon>Microbacteriaceae</taxon>
        <taxon>Conyzicola</taxon>
    </lineage>
</organism>
<dbReference type="RefSeq" id="WP_354025329.1">
    <property type="nucleotide sequence ID" value="NZ_JBEPSJ010000003.1"/>
</dbReference>
<name>A0ABV2QQ17_9MICO</name>
<dbReference type="Proteomes" id="UP001549257">
    <property type="component" value="Unassembled WGS sequence"/>
</dbReference>
<feature type="domain" description="DUF1232" evidence="5">
    <location>
        <begin position="11"/>
        <end position="44"/>
    </location>
</feature>
<keyword evidence="2" id="KW-0812">Transmembrane</keyword>
<proteinExistence type="predicted"/>
<comment type="caution">
    <text evidence="6">The sequence shown here is derived from an EMBL/GenBank/DDBJ whole genome shotgun (WGS) entry which is preliminary data.</text>
</comment>
<evidence type="ECO:0000256" key="2">
    <source>
        <dbReference type="ARBA" id="ARBA00022692"/>
    </source>
</evidence>
<keyword evidence="7" id="KW-1185">Reference proteome</keyword>
<evidence type="ECO:0000256" key="4">
    <source>
        <dbReference type="ARBA" id="ARBA00023136"/>
    </source>
</evidence>
<dbReference type="Pfam" id="PF06803">
    <property type="entry name" value="DUF1232"/>
    <property type="match status" value="1"/>
</dbReference>
<protein>
    <submittedName>
        <fullName evidence="6">Uncharacterized membrane protein YkvA (DUF1232 family)</fullName>
    </submittedName>
</protein>
<gene>
    <name evidence="6" type="ORF">ABIE21_002680</name>
</gene>